<organism evidence="1 2">
    <name type="scientific">Thalassomonas actiniarum</name>
    <dbReference type="NCBI Taxonomy" id="485447"/>
    <lineage>
        <taxon>Bacteria</taxon>
        <taxon>Pseudomonadati</taxon>
        <taxon>Pseudomonadota</taxon>
        <taxon>Gammaproteobacteria</taxon>
        <taxon>Alteromonadales</taxon>
        <taxon>Colwelliaceae</taxon>
        <taxon>Thalassomonas</taxon>
    </lineage>
</organism>
<gene>
    <name evidence="1" type="ORF">SG35_004650</name>
</gene>
<protein>
    <submittedName>
        <fullName evidence="1">Uncharacterized protein</fullName>
    </submittedName>
</protein>
<reference evidence="1 2" key="1">
    <citation type="journal article" date="2015" name="Genome Announc.">
        <title>Draft Genome Sequences of Marine Isolates of Thalassomonas viridans and Thalassomonas actiniarum.</title>
        <authorList>
            <person name="Olonade I."/>
            <person name="van Zyl L.J."/>
            <person name="Trindade M."/>
        </authorList>
    </citation>
    <scope>NUCLEOTIDE SEQUENCE [LARGE SCALE GENOMIC DNA]</scope>
    <source>
        <strain evidence="1 2">A5K-106</strain>
    </source>
</reference>
<name>A0AAF0C4E9_9GAMM</name>
<dbReference type="Proteomes" id="UP000032568">
    <property type="component" value="Chromosome"/>
</dbReference>
<proteinExistence type="predicted"/>
<dbReference type="AlphaFoldDB" id="A0AAF0C4E9"/>
<accession>A0AAF0C4E9</accession>
<keyword evidence="2" id="KW-1185">Reference proteome</keyword>
<reference evidence="1 2" key="2">
    <citation type="journal article" date="2022" name="Mar. Drugs">
        <title>Bioassay-Guided Fractionation Leads to the Detection of Cholic Acid Generated by the Rare Thalassomonas sp.</title>
        <authorList>
            <person name="Pheiffer F."/>
            <person name="Schneider Y.K."/>
            <person name="Hansen E.H."/>
            <person name="Andersen J.H."/>
            <person name="Isaksson J."/>
            <person name="Busche T."/>
            <person name="R C."/>
            <person name="Kalinowski J."/>
            <person name="Zyl L.V."/>
            <person name="Trindade M."/>
        </authorList>
    </citation>
    <scope>NUCLEOTIDE SEQUENCE [LARGE SCALE GENOMIC DNA]</scope>
    <source>
        <strain evidence="1 2">A5K-106</strain>
    </source>
</reference>
<dbReference type="EMBL" id="CP059735">
    <property type="protein sequence ID" value="WDD99955.1"/>
    <property type="molecule type" value="Genomic_DNA"/>
</dbReference>
<dbReference type="KEGG" id="tact:SG35_004650"/>
<sequence length="69" mass="7903">MKAQKNDINPVLGINNLRLKLRVMRLASQERRKPSQMAKLLLEQSLEIKEKALGLGPIENWDVSTAQYD</sequence>
<evidence type="ECO:0000313" key="1">
    <source>
        <dbReference type="EMBL" id="WDD99955.1"/>
    </source>
</evidence>
<evidence type="ECO:0000313" key="2">
    <source>
        <dbReference type="Proteomes" id="UP000032568"/>
    </source>
</evidence>
<dbReference type="RefSeq" id="WP_044831820.1">
    <property type="nucleotide sequence ID" value="NZ_CP059735.1"/>
</dbReference>